<evidence type="ECO:0000313" key="8">
    <source>
        <dbReference type="Proteomes" id="UP000295110"/>
    </source>
</evidence>
<dbReference type="EMBL" id="SMBU01000009">
    <property type="protein sequence ID" value="TCU98861.1"/>
    <property type="molecule type" value="Genomic_DNA"/>
</dbReference>
<dbReference type="InterPro" id="IPR042187">
    <property type="entry name" value="Flagellin_C_sub2"/>
</dbReference>
<dbReference type="Gene3D" id="1.20.1330.10">
    <property type="entry name" value="f41 fragment of flagellin, N-terminal domain"/>
    <property type="match status" value="1"/>
</dbReference>
<name>A0A4R3V5M1_ROSSA</name>
<dbReference type="SUPFAM" id="SSF64518">
    <property type="entry name" value="Phase 1 flagellin"/>
    <property type="match status" value="1"/>
</dbReference>
<feature type="coiled-coil region" evidence="4">
    <location>
        <begin position="102"/>
        <end position="129"/>
    </location>
</feature>
<organism evidence="7 8">
    <name type="scientific">Roseateles saccharophilus</name>
    <name type="common">Pseudomonas saccharophila</name>
    <dbReference type="NCBI Taxonomy" id="304"/>
    <lineage>
        <taxon>Bacteria</taxon>
        <taxon>Pseudomonadati</taxon>
        <taxon>Pseudomonadota</taxon>
        <taxon>Betaproteobacteria</taxon>
        <taxon>Burkholderiales</taxon>
        <taxon>Sphaerotilaceae</taxon>
        <taxon>Roseateles</taxon>
    </lineage>
</organism>
<gene>
    <name evidence="7" type="ORF">EV671_1009137</name>
</gene>
<comment type="subcellular location">
    <subcellularLocation>
        <location evidence="3">Secreted</location>
    </subcellularLocation>
    <subcellularLocation>
        <location evidence="3">Bacterial flagellum</location>
    </subcellularLocation>
</comment>
<dbReference type="GO" id="GO:0005198">
    <property type="term" value="F:structural molecule activity"/>
    <property type="evidence" value="ECO:0007669"/>
    <property type="project" value="UniProtKB-UniRule"/>
</dbReference>
<evidence type="ECO:0000313" key="7">
    <source>
        <dbReference type="EMBL" id="TCU98861.1"/>
    </source>
</evidence>
<comment type="caution">
    <text evidence="7">The sequence shown here is derived from an EMBL/GenBank/DDBJ whole genome shotgun (WGS) entry which is preliminary data.</text>
</comment>
<keyword evidence="7" id="KW-0969">Cilium</keyword>
<evidence type="ECO:0000259" key="6">
    <source>
        <dbReference type="Pfam" id="PF00700"/>
    </source>
</evidence>
<feature type="domain" description="Flagellin C-terminal" evidence="6">
    <location>
        <begin position="391"/>
        <end position="476"/>
    </location>
</feature>
<feature type="domain" description="Flagellin N-terminal" evidence="5">
    <location>
        <begin position="5"/>
        <end position="142"/>
    </location>
</feature>
<dbReference type="OrthoDB" id="9796789at2"/>
<evidence type="ECO:0000259" key="5">
    <source>
        <dbReference type="Pfam" id="PF00669"/>
    </source>
</evidence>
<keyword evidence="3" id="KW-0964">Secreted</keyword>
<comment type="similarity">
    <text evidence="1 3">Belongs to the bacterial flagellin family.</text>
</comment>
<dbReference type="Gene3D" id="2.30.220.10">
    <property type="entry name" value="f41 fragment of flagellin, C-terminal domain"/>
    <property type="match status" value="1"/>
</dbReference>
<proteinExistence type="inferred from homology"/>
<keyword evidence="4" id="KW-0175">Coiled coil</keyword>
<keyword evidence="2 3" id="KW-0975">Bacterial flagellum</keyword>
<dbReference type="Gene3D" id="6.10.10.10">
    <property type="entry name" value="Flagellar export chaperone, C-terminal domain"/>
    <property type="match status" value="1"/>
</dbReference>
<dbReference type="Proteomes" id="UP000295110">
    <property type="component" value="Unassembled WGS sequence"/>
</dbReference>
<dbReference type="Pfam" id="PF00669">
    <property type="entry name" value="Flagellin_N"/>
    <property type="match status" value="1"/>
</dbReference>
<keyword evidence="7" id="KW-0282">Flagellum</keyword>
<dbReference type="Pfam" id="PF00700">
    <property type="entry name" value="Flagellin_C"/>
    <property type="match status" value="1"/>
</dbReference>
<dbReference type="InterPro" id="IPR046358">
    <property type="entry name" value="Flagellin_C"/>
</dbReference>
<reference evidence="7 8" key="1">
    <citation type="submission" date="2019-03" db="EMBL/GenBank/DDBJ databases">
        <title>Genomic Encyclopedia of Type Strains, Phase IV (KMG-IV): sequencing the most valuable type-strain genomes for metagenomic binning, comparative biology and taxonomic classification.</title>
        <authorList>
            <person name="Goeker M."/>
        </authorList>
    </citation>
    <scope>NUCLEOTIDE SEQUENCE [LARGE SCALE GENOMIC DNA]</scope>
    <source>
        <strain evidence="7 8">DSM 654</strain>
    </source>
</reference>
<dbReference type="InterPro" id="IPR001492">
    <property type="entry name" value="Flagellin"/>
</dbReference>
<dbReference type="AlphaFoldDB" id="A0A4R3V5M1"/>
<evidence type="ECO:0000256" key="2">
    <source>
        <dbReference type="ARBA" id="ARBA00023143"/>
    </source>
</evidence>
<dbReference type="Gene3D" id="2.170.280.10">
    <property type="entry name" value="f41 fragment of flagellin, middle domain"/>
    <property type="match status" value="1"/>
</dbReference>
<dbReference type="PRINTS" id="PR00207">
    <property type="entry name" value="FLAGELLIN"/>
</dbReference>
<protein>
    <recommendedName>
        <fullName evidence="3">Flagellin</fullName>
    </recommendedName>
</protein>
<dbReference type="RefSeq" id="WP_132571197.1">
    <property type="nucleotide sequence ID" value="NZ_CBCSGL010000039.1"/>
</dbReference>
<evidence type="ECO:0000256" key="4">
    <source>
        <dbReference type="SAM" id="Coils"/>
    </source>
</evidence>
<accession>A0A4R3V5M1</accession>
<keyword evidence="7" id="KW-0966">Cell projection</keyword>
<dbReference type="PANTHER" id="PTHR42792:SF2">
    <property type="entry name" value="FLAGELLIN"/>
    <property type="match status" value="1"/>
</dbReference>
<evidence type="ECO:0000256" key="1">
    <source>
        <dbReference type="ARBA" id="ARBA00005709"/>
    </source>
</evidence>
<keyword evidence="8" id="KW-1185">Reference proteome</keyword>
<evidence type="ECO:0000256" key="3">
    <source>
        <dbReference type="RuleBase" id="RU362073"/>
    </source>
</evidence>
<dbReference type="GO" id="GO:0005576">
    <property type="term" value="C:extracellular region"/>
    <property type="evidence" value="ECO:0007669"/>
    <property type="project" value="UniProtKB-SubCell"/>
</dbReference>
<dbReference type="PANTHER" id="PTHR42792">
    <property type="entry name" value="FLAGELLIN"/>
    <property type="match status" value="1"/>
</dbReference>
<dbReference type="InterPro" id="IPR001029">
    <property type="entry name" value="Flagellin_N"/>
</dbReference>
<dbReference type="GO" id="GO:0009288">
    <property type="term" value="C:bacterial-type flagellum"/>
    <property type="evidence" value="ECO:0007669"/>
    <property type="project" value="UniProtKB-SubCell"/>
</dbReference>
<sequence length="478" mass="47162">MPQTINTNLSSLTAQRNANRTQNDLSTAIQRLSSGLRINSAKDDAAGLAIAERFTSQIRGLNQAARNANDGISLAQVAEGGLGSIGSNLQRMRELAVQSANATNSTSDRAALQQEVAQLSAEIDRVATQTQFNGLNLLDGSFQAQQFQVGANAGQTITVAGIASARASALGQFQGFTLTGQSIGTASNTPAALTVNVGGAGPVAIGTVAVDAKAQASAINSANIAGLTATANATSVAAGTSTANSSASGAATITVNGVAINVNGTTGGAALASNRANVVAALNAQSAVTGVNATDTGSGVALTAADGRNITVSYAAGAFTGSNLTDFGIGATSGTTYGGTININYVAPPGTSGSVVFAQAGGLNSTTAIGATGTAVSAIDISTVGGANAALSAIDAALTTINSNRATLGAIQNRFSSTIDNLQTASDNLSASRSRIQDADFAAETANLSRAQVLQQAGTAMVAQANQLPQQVLALLKG</sequence>
<comment type="function">
    <text evidence="3">Flagellin is the subunit protein which polymerizes to form the filaments of bacterial flagella.</text>
</comment>